<evidence type="ECO:0000256" key="2">
    <source>
        <dbReference type="ARBA" id="ARBA00022512"/>
    </source>
</evidence>
<evidence type="ECO:0000256" key="6">
    <source>
        <dbReference type="SAM" id="MobiDB-lite"/>
    </source>
</evidence>
<keyword evidence="7" id="KW-1133">Transmembrane helix</keyword>
<dbReference type="PROSITE" id="PS50847">
    <property type="entry name" value="GRAM_POS_ANCHORING"/>
    <property type="match status" value="1"/>
</dbReference>
<evidence type="ECO:0000256" key="5">
    <source>
        <dbReference type="ARBA" id="ARBA00023088"/>
    </source>
</evidence>
<comment type="caution">
    <text evidence="10">The sequence shown here is derived from an EMBL/GenBank/DDBJ whole genome shotgun (WGS) entry which is preliminary data.</text>
</comment>
<evidence type="ECO:0000256" key="7">
    <source>
        <dbReference type="SAM" id="Phobius"/>
    </source>
</evidence>
<dbReference type="Pfam" id="PF05737">
    <property type="entry name" value="Collagen_bind"/>
    <property type="match status" value="3"/>
</dbReference>
<dbReference type="SUPFAM" id="SSF49401">
    <property type="entry name" value="Bacterial adhesins"/>
    <property type="match status" value="6"/>
</dbReference>
<keyword evidence="7" id="KW-0472">Membrane</keyword>
<evidence type="ECO:0000313" key="11">
    <source>
        <dbReference type="Proteomes" id="UP000245938"/>
    </source>
</evidence>
<evidence type="ECO:0000256" key="8">
    <source>
        <dbReference type="SAM" id="SignalP"/>
    </source>
</evidence>
<dbReference type="GO" id="GO:0005518">
    <property type="term" value="F:collagen binding"/>
    <property type="evidence" value="ECO:0007669"/>
    <property type="project" value="InterPro"/>
</dbReference>
<proteinExistence type="predicted"/>
<dbReference type="RefSeq" id="WP_109307468.1">
    <property type="nucleotide sequence ID" value="NZ_BJUF01000093.1"/>
</dbReference>
<dbReference type="InterPro" id="IPR019931">
    <property type="entry name" value="LPXTG_anchor"/>
</dbReference>
<accession>A0A2U3AF25</accession>
<name>A0A2U3AF25_9BACL</name>
<dbReference type="InterPro" id="IPR008456">
    <property type="entry name" value="Collagen-bd_dom"/>
</dbReference>
<dbReference type="Gene3D" id="2.60.40.1280">
    <property type="match status" value="1"/>
</dbReference>
<dbReference type="InterPro" id="IPR041171">
    <property type="entry name" value="SDR_Ig"/>
</dbReference>
<organism evidence="10 11">
    <name type="scientific">Kurthia sibirica</name>
    <dbReference type="NCBI Taxonomy" id="202750"/>
    <lineage>
        <taxon>Bacteria</taxon>
        <taxon>Bacillati</taxon>
        <taxon>Bacillota</taxon>
        <taxon>Bacilli</taxon>
        <taxon>Bacillales</taxon>
        <taxon>Caryophanaceae</taxon>
        <taxon>Kurthia</taxon>
    </lineage>
</organism>
<dbReference type="GO" id="GO:0007155">
    <property type="term" value="P:cell adhesion"/>
    <property type="evidence" value="ECO:0007669"/>
    <property type="project" value="InterPro"/>
</dbReference>
<dbReference type="Pfam" id="PF00746">
    <property type="entry name" value="Gram_pos_anchor"/>
    <property type="match status" value="1"/>
</dbReference>
<feature type="region of interest" description="Disordered" evidence="6">
    <location>
        <begin position="49"/>
        <end position="72"/>
    </location>
</feature>
<gene>
    <name evidence="10" type="ORF">DEX24_16450</name>
</gene>
<dbReference type="OrthoDB" id="2056845at2"/>
<keyword evidence="2" id="KW-0134">Cell wall</keyword>
<reference evidence="10 11" key="1">
    <citation type="submission" date="2018-05" db="EMBL/GenBank/DDBJ databases">
        <title>Kurthia sibirica genome sequence.</title>
        <authorList>
            <person name="Maclea K.S."/>
            <person name="Goen A.E."/>
        </authorList>
    </citation>
    <scope>NUCLEOTIDE SEQUENCE [LARGE SCALE GENOMIC DNA]</scope>
    <source>
        <strain evidence="10 11">ATCC 49154</strain>
    </source>
</reference>
<dbReference type="Proteomes" id="UP000245938">
    <property type="component" value="Unassembled WGS sequence"/>
</dbReference>
<dbReference type="Pfam" id="PF17961">
    <property type="entry name" value="Big_8"/>
    <property type="match status" value="1"/>
</dbReference>
<keyword evidence="4 8" id="KW-0732">Signal</keyword>
<feature type="domain" description="Gram-positive cocci surface proteins LPxTG" evidence="9">
    <location>
        <begin position="1233"/>
        <end position="1268"/>
    </location>
</feature>
<evidence type="ECO:0000256" key="3">
    <source>
        <dbReference type="ARBA" id="ARBA00022525"/>
    </source>
</evidence>
<protein>
    <recommendedName>
        <fullName evidence="9">Gram-positive cocci surface proteins LPxTG domain-containing protein</fullName>
    </recommendedName>
</protein>
<feature type="region of interest" description="Disordered" evidence="6">
    <location>
        <begin position="1095"/>
        <end position="1177"/>
    </location>
</feature>
<evidence type="ECO:0000256" key="4">
    <source>
        <dbReference type="ARBA" id="ARBA00022729"/>
    </source>
</evidence>
<dbReference type="AlphaFoldDB" id="A0A2U3AF25"/>
<feature type="chain" id="PRO_5015763332" description="Gram-positive cocci surface proteins LPxTG domain-containing protein" evidence="8">
    <location>
        <begin position="32"/>
        <end position="1268"/>
    </location>
</feature>
<dbReference type="EMBL" id="QFVR01000041">
    <property type="protein sequence ID" value="PWI23115.1"/>
    <property type="molecule type" value="Genomic_DNA"/>
</dbReference>
<feature type="transmembrane region" description="Helical" evidence="7">
    <location>
        <begin position="1242"/>
        <end position="1260"/>
    </location>
</feature>
<evidence type="ECO:0000259" key="9">
    <source>
        <dbReference type="PROSITE" id="PS50847"/>
    </source>
</evidence>
<keyword evidence="7" id="KW-0812">Transmembrane</keyword>
<dbReference type="NCBIfam" id="TIGR01167">
    <property type="entry name" value="LPXTG_anchor"/>
    <property type="match status" value="1"/>
</dbReference>
<sequence length="1268" mass="139692">MKKQISVAILSFMLIMQIMANGVMMPLQALAAPTNTASIDSTLTPDQVVPAEEKSQDMSTTETTVPVEEKSSETVQTIEQQVQQKPVQQEPIVKPSTTDDQVTIEPELTEQQAVEQQPVSSKITKKLLTKKESLQKAEKPTSIIEKVTVKVGTAALEQNQLNNVKLEDAMSLDYALAIPLNTYKAGDTFTIDLPQQFNTKNIDNATGNIGALGTYEIVGNKVVITFNKNVENENGTLGVDGKYYLYAGVKLESTLTSNETNSSSQEITINTITGQEKYPLQIKPQNTDNTIKKKGVAGKLGADGLFTPTIKNTDTISWEVTFNKSQDILKNAVFTDTFDATQLELIDGSFKVTELNIALDGTVTEGAEVTADFTKTTTNTWKIAENSTKAYKITYLTKILDKTERTYVNNASLKAVNMDKSVTSAITVERESFIKKIGKATETGADWTIQYNYSESALSNAVIVDKITDNHAFDPASLKIYPVAMNDKGQLVASNIALDPSKYTIGYTAGPIGYNTMNITIKGESTSAYTIHYSSTLVDPTIAVTQQIKNTATSKGKTTGEVGVTNQQRALLKGYQDVDFQKQEITWNIWVNEKNYDMKNMIIEDTFKNANLNYIEGSAKIDGVAMTASNVTVKKDGLTFTLGDITKKVHIMYKTKLDPTVNKDFVNQASATWTTNDKPYTTNVESTVKLPNYVKNNGFKDGSVKWNAEKNKYIMSWEVGFNYKLQEVKAGTTITDVFDPANMTLLTDSLKMVEVTIEKGDKGTVTEAIVPISKYRLVETEKGFTITLKEDLDSTKAYKIIYDTSDSDAIYDKSYKNTITVTYPNGLTNDFSKTIDLPNGGQGLTKSGKQVGKSRTFNYQLDINKSKSTLPNAVVHDKLSTTDGDAQAVYFIAESFDLTVEGKKVVLLPTTADNKTASLTEYYLYISADKKEFKVIFPTSLTSEATLKYNAYFEGDKGALLNNEAQLNFSGSTETLTNKGTKELTYTNNSSASAWGTVVYKELFIQKVDSVTGKPLAGATFEIYKEDDLSKVYRIGTTDRNGLVKFENIRLKDSGTTPYIVKETQAPTGYLIDPEYAQGKLVEFSIENQKMTTPFKITNAAITPEPKPDPKPDPEPEVKPEPKPDPEPEVKPEPKPETDVDGEKEEFVPPTPETNVGGEKEEFVPPTTEFPGNKPNTEYEVVEKETNKVVATGKSDNTGKLVVKKLPKGNYYLVEKGTKIYKSVTVGKNGQVLPQTGEENTALYSLLGGLVLAIAVFMIVRSRRQKQA</sequence>
<dbReference type="Gene3D" id="2.60.40.740">
    <property type="match status" value="5"/>
</dbReference>
<evidence type="ECO:0000313" key="10">
    <source>
        <dbReference type="EMBL" id="PWI23115.1"/>
    </source>
</evidence>
<keyword evidence="3" id="KW-0964">Secreted</keyword>
<dbReference type="InterPro" id="IPR013783">
    <property type="entry name" value="Ig-like_fold"/>
</dbReference>
<keyword evidence="11" id="KW-1185">Reference proteome</keyword>
<dbReference type="Gene3D" id="2.60.40.10">
    <property type="entry name" value="Immunoglobulins"/>
    <property type="match status" value="2"/>
</dbReference>
<feature type="signal peptide" evidence="8">
    <location>
        <begin position="1"/>
        <end position="31"/>
    </location>
</feature>
<dbReference type="InterPro" id="IPR041033">
    <property type="entry name" value="SpaA_PFL_dom_1"/>
</dbReference>
<keyword evidence="5" id="KW-0572">Peptidoglycan-anchor</keyword>
<dbReference type="Pfam" id="PF17802">
    <property type="entry name" value="SpaA"/>
    <property type="match status" value="1"/>
</dbReference>
<evidence type="ECO:0000256" key="1">
    <source>
        <dbReference type="ARBA" id="ARBA00004168"/>
    </source>
</evidence>
<feature type="compositionally biased region" description="Basic and acidic residues" evidence="6">
    <location>
        <begin position="1106"/>
        <end position="1138"/>
    </location>
</feature>
<dbReference type="InterPro" id="IPR011252">
    <property type="entry name" value="Fibrogen-bd_dom1"/>
</dbReference>
<dbReference type="InterPro" id="IPR008966">
    <property type="entry name" value="Adhesion_dom_sf"/>
</dbReference>
<comment type="subcellular location">
    <subcellularLocation>
        <location evidence="1">Secreted</location>
        <location evidence="1">Cell wall</location>
        <topology evidence="1">Peptidoglycan-anchor</topology>
    </subcellularLocation>
</comment>